<accession>A0ABQ7R5P9</accession>
<protein>
    <submittedName>
        <fullName evidence="1">Uncharacterized protein</fullName>
    </submittedName>
</protein>
<comment type="caution">
    <text evidence="1">The sequence shown here is derived from an EMBL/GenBank/DDBJ whole genome shotgun (WGS) entry which is preliminary data.</text>
</comment>
<proteinExistence type="predicted"/>
<sequence length="115" mass="13250">MILNDNDDADINPAGLNELHCLKKYRKQDGSSEMILNDNDDADINPADLNELHCDKQPPKHKRRVNMAYLLSILTRRRRDPARALAAQQQCTMRDSCRCDDCQVSNTIRYRGVTY</sequence>
<organism evidence="1 2">
    <name type="scientific">Plutella xylostella</name>
    <name type="common">Diamondback moth</name>
    <name type="synonym">Plutella maculipennis</name>
    <dbReference type="NCBI Taxonomy" id="51655"/>
    <lineage>
        <taxon>Eukaryota</taxon>
        <taxon>Metazoa</taxon>
        <taxon>Ecdysozoa</taxon>
        <taxon>Arthropoda</taxon>
        <taxon>Hexapoda</taxon>
        <taxon>Insecta</taxon>
        <taxon>Pterygota</taxon>
        <taxon>Neoptera</taxon>
        <taxon>Endopterygota</taxon>
        <taxon>Lepidoptera</taxon>
        <taxon>Glossata</taxon>
        <taxon>Ditrysia</taxon>
        <taxon>Yponomeutoidea</taxon>
        <taxon>Plutellidae</taxon>
        <taxon>Plutella</taxon>
    </lineage>
</organism>
<evidence type="ECO:0000313" key="1">
    <source>
        <dbReference type="EMBL" id="KAG7312617.1"/>
    </source>
</evidence>
<keyword evidence="2" id="KW-1185">Reference proteome</keyword>
<dbReference type="EMBL" id="JAHIBW010000002">
    <property type="protein sequence ID" value="KAG7312617.1"/>
    <property type="molecule type" value="Genomic_DNA"/>
</dbReference>
<name>A0ABQ7R5P9_PLUXY</name>
<reference evidence="1 2" key="1">
    <citation type="submission" date="2021-06" db="EMBL/GenBank/DDBJ databases">
        <title>A haploid diamondback moth (Plutella xylostella L.) genome assembly resolves 31 chromosomes and identifies a diamide resistance mutation.</title>
        <authorList>
            <person name="Ward C.M."/>
            <person name="Perry K.D."/>
            <person name="Baker G."/>
            <person name="Powis K."/>
            <person name="Heckel D.G."/>
            <person name="Baxter S.W."/>
        </authorList>
    </citation>
    <scope>NUCLEOTIDE SEQUENCE [LARGE SCALE GENOMIC DNA]</scope>
    <source>
        <strain evidence="1 2">LV</strain>
        <tissue evidence="1">Single pupa</tissue>
    </source>
</reference>
<evidence type="ECO:0000313" key="2">
    <source>
        <dbReference type="Proteomes" id="UP000823941"/>
    </source>
</evidence>
<dbReference type="Proteomes" id="UP000823941">
    <property type="component" value="Chromosome 2"/>
</dbReference>
<gene>
    <name evidence="1" type="ORF">JYU34_000934</name>
</gene>